<protein>
    <submittedName>
        <fullName evidence="1">Uncharacterized protein</fullName>
    </submittedName>
</protein>
<dbReference type="EMBL" id="QJSX01000019">
    <property type="protein sequence ID" value="PYE50005.1"/>
    <property type="molecule type" value="Genomic_DNA"/>
</dbReference>
<sequence length="66" mass="7338">MLRDTHKGREIVVKRVQVPGQAVGSRRPPPGTGWKITWGGVDVTGRVVRSGTWTEQTLMDRAKEVL</sequence>
<evidence type="ECO:0000313" key="1">
    <source>
        <dbReference type="EMBL" id="PYE50005.1"/>
    </source>
</evidence>
<accession>A0A318S0B1</accession>
<reference evidence="1 2" key="1">
    <citation type="submission" date="2018-06" db="EMBL/GenBank/DDBJ databases">
        <title>Genomic Encyclopedia of Type Strains, Phase IV (KMG-IV): sequencing the most valuable type-strain genomes for metagenomic binning, comparative biology and taxonomic classification.</title>
        <authorList>
            <person name="Goeker M."/>
        </authorList>
    </citation>
    <scope>NUCLEOTIDE SEQUENCE [LARGE SCALE GENOMIC DNA]</scope>
    <source>
        <strain evidence="1 2">DSM 18048</strain>
    </source>
</reference>
<dbReference type="Proteomes" id="UP000248326">
    <property type="component" value="Unassembled WGS sequence"/>
</dbReference>
<comment type="caution">
    <text evidence="1">The sequence shown here is derived from an EMBL/GenBank/DDBJ whole genome shotgun (WGS) entry which is preliminary data.</text>
</comment>
<proteinExistence type="predicted"/>
<gene>
    <name evidence="1" type="ORF">DES52_11925</name>
</gene>
<keyword evidence="2" id="KW-1185">Reference proteome</keyword>
<dbReference type="RefSeq" id="WP_146237388.1">
    <property type="nucleotide sequence ID" value="NZ_QJSX01000019.1"/>
</dbReference>
<name>A0A318S0B1_9DEIO</name>
<dbReference type="AlphaFoldDB" id="A0A318S0B1"/>
<organism evidence="1 2">
    <name type="scientific">Deinococcus yavapaiensis KR-236</name>
    <dbReference type="NCBI Taxonomy" id="694435"/>
    <lineage>
        <taxon>Bacteria</taxon>
        <taxon>Thermotogati</taxon>
        <taxon>Deinococcota</taxon>
        <taxon>Deinococci</taxon>
        <taxon>Deinococcales</taxon>
        <taxon>Deinococcaceae</taxon>
        <taxon>Deinococcus</taxon>
    </lineage>
</organism>
<evidence type="ECO:0000313" key="2">
    <source>
        <dbReference type="Proteomes" id="UP000248326"/>
    </source>
</evidence>